<sequence>MTTTPLACEFCPQPALVGGKCYQHRYRQRCKVLHCTNQTYARNLCVQHGGKTQCRFDGCQGNARRFGFCCKHSPTTRKLCCEDGCDSIAHARGRCARHGGGRTCLWEGCAMYARCEGFCQRHFRSIQVAAPQSVDPDVKFSKDELDMLSFFMKDSDAPWIEDIAVDKQLVPMYSWHDDVNAVIELDVVLADL</sequence>
<evidence type="ECO:0000313" key="1">
    <source>
        <dbReference type="EMBL" id="KAF0697937.1"/>
    </source>
</evidence>
<dbReference type="PANTHER" id="PTHR31827">
    <property type="entry name" value="EMB|CAB89363.1"/>
    <property type="match status" value="1"/>
</dbReference>
<dbReference type="EMBL" id="CAADRA010005301">
    <property type="protein sequence ID" value="VFT88272.1"/>
    <property type="molecule type" value="Genomic_DNA"/>
</dbReference>
<dbReference type="PANTHER" id="PTHR31827:SF1">
    <property type="entry name" value="EMB|CAB89363.1"/>
    <property type="match status" value="1"/>
</dbReference>
<reference evidence="2 3" key="1">
    <citation type="submission" date="2019-03" db="EMBL/GenBank/DDBJ databases">
        <authorList>
            <person name="Gaulin E."/>
            <person name="Dumas B."/>
        </authorList>
    </citation>
    <scope>NUCLEOTIDE SEQUENCE [LARGE SCALE GENOMIC DNA]</scope>
    <source>
        <strain evidence="2">CBS 568.67</strain>
    </source>
</reference>
<accession>A0A485KTI4</accession>
<reference evidence="1" key="2">
    <citation type="submission" date="2019-06" db="EMBL/GenBank/DDBJ databases">
        <title>Genomics analysis of Aphanomyces spp. identifies a new class of oomycete effector associated with host adaptation.</title>
        <authorList>
            <person name="Gaulin E."/>
        </authorList>
    </citation>
    <scope>NUCLEOTIDE SEQUENCE</scope>
    <source>
        <strain evidence="1">CBS 578.67</strain>
    </source>
</reference>
<dbReference type="EMBL" id="VJMH01005280">
    <property type="protein sequence ID" value="KAF0697937.1"/>
    <property type="molecule type" value="Genomic_DNA"/>
</dbReference>
<dbReference type="Proteomes" id="UP000332933">
    <property type="component" value="Unassembled WGS sequence"/>
</dbReference>
<evidence type="ECO:0000313" key="3">
    <source>
        <dbReference type="Proteomes" id="UP000332933"/>
    </source>
</evidence>
<dbReference type="AlphaFoldDB" id="A0A485KTI4"/>
<keyword evidence="3" id="KW-1185">Reference proteome</keyword>
<organism evidence="2 3">
    <name type="scientific">Aphanomyces stellatus</name>
    <dbReference type="NCBI Taxonomy" id="120398"/>
    <lineage>
        <taxon>Eukaryota</taxon>
        <taxon>Sar</taxon>
        <taxon>Stramenopiles</taxon>
        <taxon>Oomycota</taxon>
        <taxon>Saprolegniomycetes</taxon>
        <taxon>Saprolegniales</taxon>
        <taxon>Verrucalvaceae</taxon>
        <taxon>Aphanomyces</taxon>
    </lineage>
</organism>
<dbReference type="OrthoDB" id="73726at2759"/>
<proteinExistence type="predicted"/>
<name>A0A485KTI4_9STRA</name>
<protein>
    <submittedName>
        <fullName evidence="2">Aste57867_11411 protein</fullName>
    </submittedName>
</protein>
<gene>
    <name evidence="2" type="primary">Aste57867_11411</name>
    <name evidence="1" type="ORF">As57867_011369</name>
    <name evidence="2" type="ORF">ASTE57867_11411</name>
</gene>
<evidence type="ECO:0000313" key="2">
    <source>
        <dbReference type="EMBL" id="VFT88272.1"/>
    </source>
</evidence>